<protein>
    <submittedName>
        <fullName evidence="1">Uncharacterized protein</fullName>
    </submittedName>
</protein>
<evidence type="ECO:0000313" key="1">
    <source>
        <dbReference type="EMBL" id="UWZ39529.1"/>
    </source>
</evidence>
<keyword evidence="2" id="KW-1185">Reference proteome</keyword>
<dbReference type="Proteomes" id="UP001058271">
    <property type="component" value="Chromosome"/>
</dbReference>
<sequence length="559" mass="59454">MSVTWRRSLSCAPPDPPQDRMPFAGLLTVACLLLTTGCTGDDLPKKAESAAAAAPTAPVLAYVESNVLMVADRSGQTRRLTTMQDVPVQLLWSPDGSRIVWLNEGKDSNSRSDRLSLVDVASGATTVQPCPCSGLGFLGNDVATLSADGAAMLLFPSTGDPVRVPLQPSSTTGAWLAAGGRDHVMIAQPLDEGVAEVRATSAWLTADRSGKVATIAGPKDRISAHEALASPAGDRIAWLDLPSSGACWHSQRIVDIGYDGGRPVDPKEPDDPPMRAAHLPYQRTVLSYSWAGRGVVQTFAPVAGCQPFYPTRLVSYYREGDRWTFLGTGLLAIAFGGEGRRVRLVPTDNLKAVQEDGRSGVSGRLVFRSSNGTELTLTESARYAMFAPAEAAMATVGVHPATTSSSAAPGASTTDMRGRPLNSMLSALVSKVWQAAAANDTEALTSLCRKCDVGTLAWLREQETPAQILLLLRTHPEASEWSLVYPSLAARRCVDSPDHDYTCTAEQIADIALLNLKEDVNLDDPGNVYKVPAHSALLFQLDTNGAPVWAGRYSAESGK</sequence>
<organism evidence="1 2">
    <name type="scientific">Dactylosporangium roseum</name>
    <dbReference type="NCBI Taxonomy" id="47989"/>
    <lineage>
        <taxon>Bacteria</taxon>
        <taxon>Bacillati</taxon>
        <taxon>Actinomycetota</taxon>
        <taxon>Actinomycetes</taxon>
        <taxon>Micromonosporales</taxon>
        <taxon>Micromonosporaceae</taxon>
        <taxon>Dactylosporangium</taxon>
    </lineage>
</organism>
<proteinExistence type="predicted"/>
<gene>
    <name evidence="1" type="ORF">Drose_15600</name>
</gene>
<evidence type="ECO:0000313" key="2">
    <source>
        <dbReference type="Proteomes" id="UP001058271"/>
    </source>
</evidence>
<dbReference type="Gene3D" id="2.120.10.30">
    <property type="entry name" value="TolB, C-terminal domain"/>
    <property type="match status" value="1"/>
</dbReference>
<dbReference type="RefSeq" id="WP_260728940.1">
    <property type="nucleotide sequence ID" value="NZ_BAAABS010000016.1"/>
</dbReference>
<accession>A0ABY5ZCZ1</accession>
<name>A0ABY5ZCZ1_9ACTN</name>
<dbReference type="EMBL" id="CP073721">
    <property type="protein sequence ID" value="UWZ39529.1"/>
    <property type="molecule type" value="Genomic_DNA"/>
</dbReference>
<dbReference type="InterPro" id="IPR011042">
    <property type="entry name" value="6-blade_b-propeller_TolB-like"/>
</dbReference>
<reference evidence="1" key="1">
    <citation type="submission" date="2021-04" db="EMBL/GenBank/DDBJ databases">
        <title>Biosynthetic gene clusters of Dactylosporangioum roseum.</title>
        <authorList>
            <person name="Hartkoorn R.C."/>
            <person name="Beaudoing E."/>
            <person name="Hot D."/>
            <person name="Moureu S."/>
        </authorList>
    </citation>
    <scope>NUCLEOTIDE SEQUENCE</scope>
    <source>
        <strain evidence="1">NRRL B-16295</strain>
    </source>
</reference>
<dbReference type="PROSITE" id="PS51257">
    <property type="entry name" value="PROKAR_LIPOPROTEIN"/>
    <property type="match status" value="1"/>
</dbReference>
<dbReference type="SUPFAM" id="SSF69322">
    <property type="entry name" value="Tricorn protease domain 2"/>
    <property type="match status" value="1"/>
</dbReference>